<evidence type="ECO:0000313" key="4">
    <source>
        <dbReference type="Proteomes" id="UP000824998"/>
    </source>
</evidence>
<dbReference type="AlphaFoldDB" id="A0A9P8C7X5"/>
<organism evidence="3 4">
    <name type="scientific">Amylocarpus encephaloides</name>
    <dbReference type="NCBI Taxonomy" id="45428"/>
    <lineage>
        <taxon>Eukaryota</taxon>
        <taxon>Fungi</taxon>
        <taxon>Dikarya</taxon>
        <taxon>Ascomycota</taxon>
        <taxon>Pezizomycotina</taxon>
        <taxon>Leotiomycetes</taxon>
        <taxon>Helotiales</taxon>
        <taxon>Helotiales incertae sedis</taxon>
        <taxon>Amylocarpus</taxon>
    </lineage>
</organism>
<evidence type="ECO:0000313" key="3">
    <source>
        <dbReference type="EMBL" id="KAG9236820.1"/>
    </source>
</evidence>
<feature type="domain" description="DUF6590" evidence="2">
    <location>
        <begin position="69"/>
        <end position="213"/>
    </location>
</feature>
<dbReference type="Pfam" id="PF20233">
    <property type="entry name" value="DUF6590"/>
    <property type="match status" value="1"/>
</dbReference>
<accession>A0A9P8C7X5</accession>
<proteinExistence type="predicted"/>
<sequence>MQHNLALLRHRSRPWKSSENDTDGQLSDTNLSSSSQAREPSLPVRVLTRDHDGSTEGSGFDKNYRVHHRRSFKLGKIFKVFWSEPSGTTNRSVASEVGGAKGEKEFHAKVRRFLVVRQWEGHCIGLALHTYGGQGTKKPGVRPKDHAVVYENTPSIAPGEELDLPCIRFVPNGPRDRLDPMTRLNYAKIYTVECNVKVCFIGAVHKESVLDLIRTYNSIHTPLSIPTPDRVESSGKTLTSKAERSNYVVSELNQSSNAWPRSSIASTKYPNDFHYSVPTYSSRPIASNEPIPSYAPSAYTYGSDEAYSSNAGGQSTPPYHTPTYLYSATEPYPRTGSGSMPEYHIAAHSPPLPSVLTRPKDIKEDPAQPAESKYFHKEPVQLTVSKDIKEEPTQSTNKQVGLGSTSKIDNSKDKIDDLLDK</sequence>
<gene>
    <name evidence="3" type="ORF">BJ875DRAFT_204432</name>
</gene>
<comment type="caution">
    <text evidence="3">The sequence shown here is derived from an EMBL/GenBank/DDBJ whole genome shotgun (WGS) entry which is preliminary data.</text>
</comment>
<feature type="compositionally biased region" description="Polar residues" evidence="1">
    <location>
        <begin position="393"/>
        <end position="405"/>
    </location>
</feature>
<keyword evidence="4" id="KW-1185">Reference proteome</keyword>
<evidence type="ECO:0000259" key="2">
    <source>
        <dbReference type="Pfam" id="PF20233"/>
    </source>
</evidence>
<dbReference type="EMBL" id="MU251399">
    <property type="protein sequence ID" value="KAG9236820.1"/>
    <property type="molecule type" value="Genomic_DNA"/>
</dbReference>
<feature type="region of interest" description="Disordered" evidence="1">
    <location>
        <begin position="1"/>
        <end position="62"/>
    </location>
</feature>
<feature type="compositionally biased region" description="Basic and acidic residues" evidence="1">
    <location>
        <begin position="409"/>
        <end position="421"/>
    </location>
</feature>
<feature type="compositionally biased region" description="Polar residues" evidence="1">
    <location>
        <begin position="23"/>
        <end position="38"/>
    </location>
</feature>
<evidence type="ECO:0000256" key="1">
    <source>
        <dbReference type="SAM" id="MobiDB-lite"/>
    </source>
</evidence>
<dbReference type="PANTHER" id="PTHR35391:SF5">
    <property type="entry name" value="DUF6590 DOMAIN-CONTAINING PROTEIN"/>
    <property type="match status" value="1"/>
</dbReference>
<protein>
    <recommendedName>
        <fullName evidence="2">DUF6590 domain-containing protein</fullName>
    </recommendedName>
</protein>
<dbReference type="OrthoDB" id="3559580at2759"/>
<name>A0A9P8C7X5_9HELO</name>
<feature type="region of interest" description="Disordered" evidence="1">
    <location>
        <begin position="347"/>
        <end position="421"/>
    </location>
</feature>
<reference evidence="3" key="1">
    <citation type="journal article" date="2021" name="IMA Fungus">
        <title>Genomic characterization of three marine fungi, including Emericellopsis atlantica sp. nov. with signatures of a generalist lifestyle and marine biomass degradation.</title>
        <authorList>
            <person name="Hagestad O.C."/>
            <person name="Hou L."/>
            <person name="Andersen J.H."/>
            <person name="Hansen E.H."/>
            <person name="Altermark B."/>
            <person name="Li C."/>
            <person name="Kuhnert E."/>
            <person name="Cox R.J."/>
            <person name="Crous P.W."/>
            <person name="Spatafora J.W."/>
            <person name="Lail K."/>
            <person name="Amirebrahimi M."/>
            <person name="Lipzen A."/>
            <person name="Pangilinan J."/>
            <person name="Andreopoulos W."/>
            <person name="Hayes R.D."/>
            <person name="Ng V."/>
            <person name="Grigoriev I.V."/>
            <person name="Jackson S.A."/>
            <person name="Sutton T.D.S."/>
            <person name="Dobson A.D.W."/>
            <person name="Rama T."/>
        </authorList>
    </citation>
    <scope>NUCLEOTIDE SEQUENCE</scope>
    <source>
        <strain evidence="3">TRa018bII</strain>
    </source>
</reference>
<dbReference type="Proteomes" id="UP000824998">
    <property type="component" value="Unassembled WGS sequence"/>
</dbReference>
<dbReference type="PANTHER" id="PTHR35391">
    <property type="entry name" value="C2H2-TYPE DOMAIN-CONTAINING PROTEIN-RELATED"/>
    <property type="match status" value="1"/>
</dbReference>
<dbReference type="InterPro" id="IPR046497">
    <property type="entry name" value="DUF6590"/>
</dbReference>